<dbReference type="Proteomes" id="UP000828390">
    <property type="component" value="Unassembled WGS sequence"/>
</dbReference>
<evidence type="ECO:0000313" key="3">
    <source>
        <dbReference type="Proteomes" id="UP000828390"/>
    </source>
</evidence>
<feature type="region of interest" description="Disordered" evidence="1">
    <location>
        <begin position="1"/>
        <end position="83"/>
    </location>
</feature>
<organism evidence="2 3">
    <name type="scientific">Dreissena polymorpha</name>
    <name type="common">Zebra mussel</name>
    <name type="synonym">Mytilus polymorpha</name>
    <dbReference type="NCBI Taxonomy" id="45954"/>
    <lineage>
        <taxon>Eukaryota</taxon>
        <taxon>Metazoa</taxon>
        <taxon>Spiralia</taxon>
        <taxon>Lophotrochozoa</taxon>
        <taxon>Mollusca</taxon>
        <taxon>Bivalvia</taxon>
        <taxon>Autobranchia</taxon>
        <taxon>Heteroconchia</taxon>
        <taxon>Euheterodonta</taxon>
        <taxon>Imparidentia</taxon>
        <taxon>Neoheterodontei</taxon>
        <taxon>Myida</taxon>
        <taxon>Dreissenoidea</taxon>
        <taxon>Dreissenidae</taxon>
        <taxon>Dreissena</taxon>
    </lineage>
</organism>
<reference evidence="2" key="1">
    <citation type="journal article" date="2019" name="bioRxiv">
        <title>The Genome of the Zebra Mussel, Dreissena polymorpha: A Resource for Invasive Species Research.</title>
        <authorList>
            <person name="McCartney M.A."/>
            <person name="Auch B."/>
            <person name="Kono T."/>
            <person name="Mallez S."/>
            <person name="Zhang Y."/>
            <person name="Obille A."/>
            <person name="Becker A."/>
            <person name="Abrahante J.E."/>
            <person name="Garbe J."/>
            <person name="Badalamenti J.P."/>
            <person name="Herman A."/>
            <person name="Mangelson H."/>
            <person name="Liachko I."/>
            <person name="Sullivan S."/>
            <person name="Sone E.D."/>
            <person name="Koren S."/>
            <person name="Silverstein K.A.T."/>
            <person name="Beckman K.B."/>
            <person name="Gohl D.M."/>
        </authorList>
    </citation>
    <scope>NUCLEOTIDE SEQUENCE</scope>
    <source>
        <strain evidence="2">Duluth1</strain>
        <tissue evidence="2">Whole animal</tissue>
    </source>
</reference>
<feature type="compositionally biased region" description="Basic residues" evidence="1">
    <location>
        <begin position="32"/>
        <end position="46"/>
    </location>
</feature>
<evidence type="ECO:0000313" key="2">
    <source>
        <dbReference type="EMBL" id="KAH3883228.1"/>
    </source>
</evidence>
<gene>
    <name evidence="2" type="ORF">DPMN_007182</name>
</gene>
<proteinExistence type="predicted"/>
<feature type="compositionally biased region" description="Basic and acidic residues" evidence="1">
    <location>
        <begin position="1"/>
        <end position="12"/>
    </location>
</feature>
<protein>
    <submittedName>
        <fullName evidence="2">Uncharacterized protein</fullName>
    </submittedName>
</protein>
<comment type="caution">
    <text evidence="2">The sequence shown here is derived from an EMBL/GenBank/DDBJ whole genome shotgun (WGS) entry which is preliminary data.</text>
</comment>
<sequence>MVDAIEAKHTDITAEADNTDVERDGGCGRQLIRTRRKNKGPRWRRRNAAETAPASAHVPRSKTEAELAAASPSKRKREDDNAANGFPRLWDVLIAHTCTYKSLMKRRLHRAKRYTHNQFTGCL</sequence>
<dbReference type="EMBL" id="JAIWYP010000001">
    <property type="protein sequence ID" value="KAH3883228.1"/>
    <property type="molecule type" value="Genomic_DNA"/>
</dbReference>
<reference evidence="2" key="2">
    <citation type="submission" date="2020-11" db="EMBL/GenBank/DDBJ databases">
        <authorList>
            <person name="McCartney M.A."/>
            <person name="Auch B."/>
            <person name="Kono T."/>
            <person name="Mallez S."/>
            <person name="Becker A."/>
            <person name="Gohl D.M."/>
            <person name="Silverstein K.A.T."/>
            <person name="Koren S."/>
            <person name="Bechman K.B."/>
            <person name="Herman A."/>
            <person name="Abrahante J.E."/>
            <person name="Garbe J."/>
        </authorList>
    </citation>
    <scope>NUCLEOTIDE SEQUENCE</scope>
    <source>
        <strain evidence="2">Duluth1</strain>
        <tissue evidence="2">Whole animal</tissue>
    </source>
</reference>
<dbReference type="AlphaFoldDB" id="A0A9D4RY60"/>
<accession>A0A9D4RY60</accession>
<evidence type="ECO:0000256" key="1">
    <source>
        <dbReference type="SAM" id="MobiDB-lite"/>
    </source>
</evidence>
<name>A0A9D4RY60_DREPO</name>
<keyword evidence="3" id="KW-1185">Reference proteome</keyword>